<name>A0A371EEY4_MUCPR</name>
<evidence type="ECO:0000313" key="1">
    <source>
        <dbReference type="EMBL" id="RDX64600.1"/>
    </source>
</evidence>
<reference evidence="1" key="1">
    <citation type="submission" date="2018-05" db="EMBL/GenBank/DDBJ databases">
        <title>Draft genome of Mucuna pruriens seed.</title>
        <authorList>
            <person name="Nnadi N.E."/>
            <person name="Vos R."/>
            <person name="Hasami M.H."/>
            <person name="Devisetty U.K."/>
            <person name="Aguiy J.C."/>
        </authorList>
    </citation>
    <scope>NUCLEOTIDE SEQUENCE [LARGE SCALE GENOMIC DNA]</scope>
    <source>
        <strain evidence="1">JCA_2017</strain>
    </source>
</reference>
<dbReference type="Proteomes" id="UP000257109">
    <property type="component" value="Unassembled WGS sequence"/>
</dbReference>
<sequence length="288" mass="32639">MTSLFLQISKVKVVEEGTGSLRRVSPKGEASSSSKELLSIFFSRCGCMSIELLLMDNFVLQGKGSGPRSFVIWLGGVERVEVVSKWPSEGKRVEEQVHRYSLVVGRRIACSCLKKPKIPQEVSSDVRSILLSTKDFERERARVLEKAKAPTGNSSTFEGMRVVHHGLVMLAMKAYVLLVFVENFHFILNVMMMKGPFGLAISLDLNFMRNENELDVHCICVQNHVHLKTCTFKRMSIQKLVNPILHSSAKHIEIKHHFIMDYFQKGSLDLYFVSTENELADIFTNPFP</sequence>
<dbReference type="EMBL" id="QJKJ01014305">
    <property type="protein sequence ID" value="RDX64600.1"/>
    <property type="molecule type" value="Genomic_DNA"/>
</dbReference>
<keyword evidence="2" id="KW-1185">Reference proteome</keyword>
<protein>
    <submittedName>
        <fullName evidence="1">Copia protein</fullName>
    </submittedName>
</protein>
<dbReference type="AlphaFoldDB" id="A0A371EEY4"/>
<organism evidence="1 2">
    <name type="scientific">Mucuna pruriens</name>
    <name type="common">Velvet bean</name>
    <name type="synonym">Dolichos pruriens</name>
    <dbReference type="NCBI Taxonomy" id="157652"/>
    <lineage>
        <taxon>Eukaryota</taxon>
        <taxon>Viridiplantae</taxon>
        <taxon>Streptophyta</taxon>
        <taxon>Embryophyta</taxon>
        <taxon>Tracheophyta</taxon>
        <taxon>Spermatophyta</taxon>
        <taxon>Magnoliopsida</taxon>
        <taxon>eudicotyledons</taxon>
        <taxon>Gunneridae</taxon>
        <taxon>Pentapetalae</taxon>
        <taxon>rosids</taxon>
        <taxon>fabids</taxon>
        <taxon>Fabales</taxon>
        <taxon>Fabaceae</taxon>
        <taxon>Papilionoideae</taxon>
        <taxon>50 kb inversion clade</taxon>
        <taxon>NPAAA clade</taxon>
        <taxon>indigoferoid/millettioid clade</taxon>
        <taxon>Phaseoleae</taxon>
        <taxon>Mucuna</taxon>
    </lineage>
</organism>
<evidence type="ECO:0000313" key="2">
    <source>
        <dbReference type="Proteomes" id="UP000257109"/>
    </source>
</evidence>
<feature type="non-terminal residue" evidence="1">
    <location>
        <position position="1"/>
    </location>
</feature>
<comment type="caution">
    <text evidence="1">The sequence shown here is derived from an EMBL/GenBank/DDBJ whole genome shotgun (WGS) entry which is preliminary data.</text>
</comment>
<accession>A0A371EEY4</accession>
<proteinExistence type="predicted"/>
<gene>
    <name evidence="1" type="primary">GIP</name>
    <name evidence="1" type="ORF">CR513_56827</name>
</gene>